<comment type="caution">
    <text evidence="2">The sequence shown here is derived from an EMBL/GenBank/DDBJ whole genome shotgun (WGS) entry which is preliminary data.</text>
</comment>
<comment type="similarity">
    <text evidence="1">Belongs to the ROK (NagC/XylR) family.</text>
</comment>
<organism evidence="2 3">
    <name type="scientific">Corynebacterium nasicanis</name>
    <dbReference type="NCBI Taxonomy" id="1448267"/>
    <lineage>
        <taxon>Bacteria</taxon>
        <taxon>Bacillati</taxon>
        <taxon>Actinomycetota</taxon>
        <taxon>Actinomycetes</taxon>
        <taxon>Mycobacteriales</taxon>
        <taxon>Corynebacteriaceae</taxon>
        <taxon>Corynebacterium</taxon>
    </lineage>
</organism>
<dbReference type="InterPro" id="IPR043129">
    <property type="entry name" value="ATPase_NBD"/>
</dbReference>
<dbReference type="SUPFAM" id="SSF53067">
    <property type="entry name" value="Actin-like ATPase domain"/>
    <property type="match status" value="1"/>
</dbReference>
<evidence type="ECO:0000313" key="3">
    <source>
        <dbReference type="Proteomes" id="UP001596244"/>
    </source>
</evidence>
<dbReference type="Pfam" id="PF00480">
    <property type="entry name" value="ROK"/>
    <property type="match status" value="1"/>
</dbReference>
<dbReference type="InterPro" id="IPR000600">
    <property type="entry name" value="ROK"/>
</dbReference>
<accession>A0ABW1QGS1</accession>
<sequence length="302" mass="30468">MTLHIGVDIGGTKIAAGLIDSDRPRNVLTQVRTDTPPEGVLDRVAGVIAELLERADAPVSTIGVGAPGVIDPDAGTVISAGPTMPGWAGTPIAATLHERFGLPVAVHNDVRIMGLGEIVYGAGAQGARWSSVLFVSLGTGVGGALVRDGALVASPHCTAGELRRLICRDPALIDASGVAVIEEVASGPALTRALARATGRDEDLRAALVRHSGGDDKVRAVLDAHLHAAGEAIGGLITAIDVEAIVLGGGVGMIGEAIRRPFAEGVRTGAIAPVNTIPVVHATLGTNAPLIGAAHYGATHSH</sequence>
<dbReference type="PANTHER" id="PTHR18964:SF149">
    <property type="entry name" value="BIFUNCTIONAL UDP-N-ACETYLGLUCOSAMINE 2-EPIMERASE_N-ACETYLMANNOSAMINE KINASE"/>
    <property type="match status" value="1"/>
</dbReference>
<dbReference type="RefSeq" id="WP_377002007.1">
    <property type="nucleotide sequence ID" value="NZ_JBHSQE010000009.1"/>
</dbReference>
<dbReference type="Proteomes" id="UP001596244">
    <property type="component" value="Unassembled WGS sequence"/>
</dbReference>
<name>A0ABW1QGS1_9CORY</name>
<dbReference type="EMBL" id="JBHSQE010000009">
    <property type="protein sequence ID" value="MFC6147395.1"/>
    <property type="molecule type" value="Genomic_DNA"/>
</dbReference>
<evidence type="ECO:0000313" key="2">
    <source>
        <dbReference type="EMBL" id="MFC6147395.1"/>
    </source>
</evidence>
<proteinExistence type="inferred from homology"/>
<keyword evidence="3" id="KW-1185">Reference proteome</keyword>
<gene>
    <name evidence="2" type="ORF">ACFPUZ_11345</name>
</gene>
<evidence type="ECO:0000256" key="1">
    <source>
        <dbReference type="ARBA" id="ARBA00006479"/>
    </source>
</evidence>
<dbReference type="PANTHER" id="PTHR18964">
    <property type="entry name" value="ROK (REPRESSOR, ORF, KINASE) FAMILY"/>
    <property type="match status" value="1"/>
</dbReference>
<reference evidence="3" key="1">
    <citation type="journal article" date="2019" name="Int. J. Syst. Evol. Microbiol.">
        <title>The Global Catalogue of Microorganisms (GCM) 10K type strain sequencing project: providing services to taxonomists for standard genome sequencing and annotation.</title>
        <authorList>
            <consortium name="The Broad Institute Genomics Platform"/>
            <consortium name="The Broad Institute Genome Sequencing Center for Infectious Disease"/>
            <person name="Wu L."/>
            <person name="Ma J."/>
        </authorList>
    </citation>
    <scope>NUCLEOTIDE SEQUENCE [LARGE SCALE GENOMIC DNA]</scope>
    <source>
        <strain evidence="3">CCUG 51943</strain>
    </source>
</reference>
<dbReference type="Gene3D" id="3.30.420.40">
    <property type="match status" value="2"/>
</dbReference>
<protein>
    <submittedName>
        <fullName evidence="2">ROK family protein</fullName>
    </submittedName>
</protein>